<organism evidence="11 12">
    <name type="scientific">Lymnaea stagnalis</name>
    <name type="common">Great pond snail</name>
    <name type="synonym">Helix stagnalis</name>
    <dbReference type="NCBI Taxonomy" id="6523"/>
    <lineage>
        <taxon>Eukaryota</taxon>
        <taxon>Metazoa</taxon>
        <taxon>Spiralia</taxon>
        <taxon>Lophotrochozoa</taxon>
        <taxon>Mollusca</taxon>
        <taxon>Gastropoda</taxon>
        <taxon>Heterobranchia</taxon>
        <taxon>Euthyneura</taxon>
        <taxon>Panpulmonata</taxon>
        <taxon>Hygrophila</taxon>
        <taxon>Lymnaeoidea</taxon>
        <taxon>Lymnaeidae</taxon>
        <taxon>Lymnaea</taxon>
    </lineage>
</organism>
<dbReference type="InterPro" id="IPR001715">
    <property type="entry name" value="CH_dom"/>
</dbReference>
<feature type="region of interest" description="Disordered" evidence="8">
    <location>
        <begin position="1100"/>
        <end position="1119"/>
    </location>
</feature>
<evidence type="ECO:0000256" key="5">
    <source>
        <dbReference type="ARBA" id="ARBA00023179"/>
    </source>
</evidence>
<dbReference type="CDD" id="cd21200">
    <property type="entry name" value="CH_SMTN-like"/>
    <property type="match status" value="1"/>
</dbReference>
<evidence type="ECO:0008006" key="13">
    <source>
        <dbReference type="Google" id="ProtNLM"/>
    </source>
</evidence>
<keyword evidence="3" id="KW-0130">Cell adhesion</keyword>
<dbReference type="FunFam" id="2.60.40.10:FF:000022">
    <property type="entry name" value="Cardiac titin"/>
    <property type="match status" value="1"/>
</dbReference>
<dbReference type="SMART" id="SM00408">
    <property type="entry name" value="IGc2"/>
    <property type="match status" value="4"/>
</dbReference>
<evidence type="ECO:0000256" key="8">
    <source>
        <dbReference type="SAM" id="MobiDB-lite"/>
    </source>
</evidence>
<dbReference type="FunFam" id="2.60.40.10:FF:000107">
    <property type="entry name" value="Myosin, light chain kinase a"/>
    <property type="match status" value="1"/>
</dbReference>
<feature type="domain" description="Ig-like" evidence="10">
    <location>
        <begin position="536"/>
        <end position="626"/>
    </location>
</feature>
<dbReference type="SUPFAM" id="SSF47576">
    <property type="entry name" value="Calponin-homology domain, CH-domain"/>
    <property type="match status" value="1"/>
</dbReference>
<keyword evidence="12" id="KW-1185">Reference proteome</keyword>
<dbReference type="FunFam" id="1.10.418.10:FF:000009">
    <property type="entry name" value="smoothelin isoform X2"/>
    <property type="match status" value="1"/>
</dbReference>
<feature type="domain" description="Calponin-homology (CH)" evidence="9">
    <location>
        <begin position="1615"/>
        <end position="1721"/>
    </location>
</feature>
<dbReference type="Gene3D" id="2.60.40.10">
    <property type="entry name" value="Immunoglobulins"/>
    <property type="match status" value="4"/>
</dbReference>
<dbReference type="InterPro" id="IPR036179">
    <property type="entry name" value="Ig-like_dom_sf"/>
</dbReference>
<feature type="compositionally biased region" description="Low complexity" evidence="8">
    <location>
        <begin position="1466"/>
        <end position="1501"/>
    </location>
</feature>
<feature type="compositionally biased region" description="Low complexity" evidence="8">
    <location>
        <begin position="1227"/>
        <end position="1244"/>
    </location>
</feature>
<feature type="region of interest" description="Disordered" evidence="8">
    <location>
        <begin position="1160"/>
        <end position="1189"/>
    </location>
</feature>
<feature type="region of interest" description="Disordered" evidence="8">
    <location>
        <begin position="228"/>
        <end position="282"/>
    </location>
</feature>
<evidence type="ECO:0000313" key="12">
    <source>
        <dbReference type="Proteomes" id="UP001497497"/>
    </source>
</evidence>
<sequence length="1733" mass="188283">MSGAPVVKLETEFNSIPIQNDYGLGPATSENTFDHLKDLLGDIDSRKPVDGEALAVRMKRFSAPVRTYTHPQVMAAVDDSTGGSQPKRRHSEIYNKQEAVKMEQAFNSLLEDLDKVSTSEGNVSDIDLSDGEDLLALSSSSSASNDSNRHAGPPPVPDHQELIPVERQVKENSVSPPHLDTTDSIDFEKIQTTVDAELFSLDNFLDNELDNDLDNRNEVIHTASTFRDTFSKDSGDDPGVDGVSHPVGKDDVDGRGPLSSPVPSTPPLLVTTPSKPKGGPLPVSGGIIMTGERVGGDIDTDHATDTDAPEVLRDAKILTSTTTLQLAPSSQISAPRQVGARTFHVNTAQDGSVTVQASAKDENQNRIVTVRTKKQRTPSNANEELRDKIVQRRLVTPGGTVVEEKGVVQTKKRLTSRGSNYYTRKTYTTRTKRDKEGVETVEHDVTVETENKSVSQGQSWGDKVVTQVTLGDETVVNGSPTLTSGLADSRGLEKADVEDSLSDVTKDAASVAKETGLTDVTSKQTKMAVQKPKDPPEILYALRDVTSVEGKHVVLECSIKASQPSRVTWYKDNVELTHADLYAGHYDEVSGKATLTIPDATIFDTADYSCLCRNEDGEARTRANVVIKRRYETPPTFTKGLSDVAVTEGHSIVLTCTVVGAASASWMKDGSEVKESPEVKQSFDGGEASLEIFDVFLDDAGQYECVVRNDCGDSSSSCTLSVLASSSDTTVVPMFLTKLSNTQVFNGETLSLECDVIGSPEPNTFWLKDGKDLSTDLSFSANYDGRVSSLQISNMRPEDAGHYKCVAENSAGKVSVEAHVTVQVKRAPHFVSKLQDASVTPGKGVVLRCEIMGSPQPSVAWMKDGTPVGRSSQRYIQSYNNGVARLEVLRAEAEDGGRYECTIKNLVAEISCSCTVRVEEVQAPKAIEAFAPKTEQVVEQAPRVTRSRPLKKLSEPKPSDIITAVLHRATVTRTQSFGPSSTSMVDIRQNIAHPLTGNTSSSSLSGISGLSQIDLIMSPVSQRPETLVYQSASTSDLTTTGTSPKLDHSSLDHSKSERSFASVSTSELSKEQDSSLFTPSPRVTNLGRSVSMHVVRNNLSSPDSAGVKPSWATHGRDSRETISKAGSLEVITESKPLGPIPGYKSVSPVFLTSPEKEKLSAASPLARSDSSISHSHDNRSTVLTRDTGNTAISVDQKQAAVKTLSASLSSLTAHPTSKHDSPITKLTTPPSSVTTPTSSFTPPTELVNPPKFSSSSPSSSSAQSEESSEKSSQTIKAQLPRVSLLRQQFLQNDLLASSHKQKQVGGGVKRWHSLPPQETRPNVVKRDKTVLPPPSLTAMPSYDEINDEEELHKLMNSTEDFEERKKIRSRLREIRDKQREDYEAKRKQREAEVEDLVKKKFEKAEEEKKKKMDAYKQQAPTHERESKYQQISQNLIADKHKVSEDEKAKKLASYTHIAETTGPGGDKTVTKTTSSSSSEKTPGGGTRTTTTTTKVESSTKSFGGTSYGKPAEVTAQELTQRLMSVSGPGVSGRITVKTESWNSSDGKVEKSEKSQSWGAKPQGPQNAMAAFKQMDNATAPAGAKPNDLRQGTKYGGLLTVSLAKRAASTMKRSVVAIKQEILHFCQANTAEYEGVEITNFSSSWNNGLAFCALIHHFFPDAFDFSTLDATKRRYNFTLAFDTAEKEADIAPLLDVDDMVKMKNPDWKCVFTYVQSIYRHLKDHANNKASSVEQ</sequence>
<feature type="region of interest" description="Disordered" evidence="8">
    <location>
        <begin position="1529"/>
        <end position="1565"/>
    </location>
</feature>
<gene>
    <name evidence="11" type="ORF">GSLYS_00002066001</name>
</gene>
<dbReference type="GO" id="GO:0032982">
    <property type="term" value="C:myosin filament"/>
    <property type="evidence" value="ECO:0007669"/>
    <property type="project" value="UniProtKB-KW"/>
</dbReference>
<accession>A0AAV2H2M5</accession>
<feature type="region of interest" description="Disordered" evidence="8">
    <location>
        <begin position="1375"/>
        <end position="1508"/>
    </location>
</feature>
<feature type="domain" description="Ig-like" evidence="10">
    <location>
        <begin position="828"/>
        <end position="911"/>
    </location>
</feature>
<dbReference type="InterPro" id="IPR007110">
    <property type="entry name" value="Ig-like_dom"/>
</dbReference>
<feature type="compositionally biased region" description="Basic and acidic residues" evidence="8">
    <location>
        <begin position="1045"/>
        <end position="1058"/>
    </location>
</feature>
<dbReference type="InterPro" id="IPR003599">
    <property type="entry name" value="Ig_sub"/>
</dbReference>
<comment type="caution">
    <text evidence="11">The sequence shown here is derived from an EMBL/GenBank/DDBJ whole genome shotgun (WGS) entry which is preliminary data.</text>
</comment>
<keyword evidence="5" id="KW-0514">Muscle protein</keyword>
<reference evidence="11 12" key="1">
    <citation type="submission" date="2024-04" db="EMBL/GenBank/DDBJ databases">
        <authorList>
            <consortium name="Genoscope - CEA"/>
            <person name="William W."/>
        </authorList>
    </citation>
    <scope>NUCLEOTIDE SEQUENCE [LARGE SCALE GENOMIC DNA]</scope>
</reference>
<evidence type="ECO:0000256" key="1">
    <source>
        <dbReference type="ARBA" id="ARBA00022433"/>
    </source>
</evidence>
<proteinExistence type="inferred from homology"/>
<feature type="compositionally biased region" description="Basic and acidic residues" evidence="8">
    <location>
        <begin position="1437"/>
        <end position="1449"/>
    </location>
</feature>
<evidence type="ECO:0000259" key="9">
    <source>
        <dbReference type="PROSITE" id="PS50021"/>
    </source>
</evidence>
<dbReference type="SUPFAM" id="SSF48726">
    <property type="entry name" value="Immunoglobulin"/>
    <property type="match status" value="4"/>
</dbReference>
<evidence type="ECO:0000256" key="2">
    <source>
        <dbReference type="ARBA" id="ARBA00022553"/>
    </source>
</evidence>
<dbReference type="InterPro" id="IPR013783">
    <property type="entry name" value="Ig-like_fold"/>
</dbReference>
<dbReference type="GO" id="GO:0007155">
    <property type="term" value="P:cell adhesion"/>
    <property type="evidence" value="ECO:0007669"/>
    <property type="project" value="UniProtKB-KW"/>
</dbReference>
<feature type="compositionally biased region" description="Low complexity" evidence="8">
    <location>
        <begin position="257"/>
        <end position="277"/>
    </location>
</feature>
<dbReference type="PANTHER" id="PTHR47633">
    <property type="entry name" value="IMMUNOGLOBULIN"/>
    <property type="match status" value="1"/>
</dbReference>
<keyword evidence="4" id="KW-0175">Coiled coil</keyword>
<feature type="domain" description="Ig-like" evidence="10">
    <location>
        <begin position="733"/>
        <end position="821"/>
    </location>
</feature>
<keyword evidence="1" id="KW-0787">Thick filament</keyword>
<name>A0AAV2H2M5_LYMST</name>
<evidence type="ECO:0000256" key="4">
    <source>
        <dbReference type="ARBA" id="ARBA00023054"/>
    </source>
</evidence>
<keyword evidence="6" id="KW-0393">Immunoglobulin domain</keyword>
<feature type="domain" description="Ig-like" evidence="10">
    <location>
        <begin position="635"/>
        <end position="721"/>
    </location>
</feature>
<feature type="region of interest" description="Disordered" evidence="8">
    <location>
        <begin position="1298"/>
        <end position="1320"/>
    </location>
</feature>
<feature type="compositionally biased region" description="Polar residues" evidence="8">
    <location>
        <begin position="1074"/>
        <end position="1084"/>
    </location>
</feature>
<comment type="similarity">
    <text evidence="7">Belongs to the smoothelin family.</text>
</comment>
<dbReference type="PROSITE" id="PS50835">
    <property type="entry name" value="IG_LIKE"/>
    <property type="match status" value="4"/>
</dbReference>
<feature type="region of interest" description="Disordered" evidence="8">
    <location>
        <begin position="1031"/>
        <end position="1084"/>
    </location>
</feature>
<feature type="compositionally biased region" description="Low complexity" evidence="8">
    <location>
        <begin position="1253"/>
        <end position="1265"/>
    </location>
</feature>
<dbReference type="Gene3D" id="1.10.418.10">
    <property type="entry name" value="Calponin-like domain"/>
    <property type="match status" value="1"/>
</dbReference>
<feature type="compositionally biased region" description="Polar residues" evidence="8">
    <location>
        <begin position="1031"/>
        <end position="1043"/>
    </location>
</feature>
<evidence type="ECO:0000256" key="3">
    <source>
        <dbReference type="ARBA" id="ARBA00022889"/>
    </source>
</evidence>
<dbReference type="SMART" id="SM00033">
    <property type="entry name" value="CH"/>
    <property type="match status" value="1"/>
</dbReference>
<dbReference type="PROSITE" id="PS50021">
    <property type="entry name" value="CH"/>
    <property type="match status" value="1"/>
</dbReference>
<evidence type="ECO:0000256" key="6">
    <source>
        <dbReference type="ARBA" id="ARBA00023319"/>
    </source>
</evidence>
<evidence type="ECO:0000313" key="11">
    <source>
        <dbReference type="EMBL" id="CAL1527896.1"/>
    </source>
</evidence>
<dbReference type="Pfam" id="PF07679">
    <property type="entry name" value="I-set"/>
    <property type="match status" value="4"/>
</dbReference>
<dbReference type="InterPro" id="IPR036872">
    <property type="entry name" value="CH_dom_sf"/>
</dbReference>
<protein>
    <recommendedName>
        <fullName evidence="13">Smoothelin</fullName>
    </recommendedName>
</protein>
<dbReference type="InterPro" id="IPR013098">
    <property type="entry name" value="Ig_I-set"/>
</dbReference>
<dbReference type="FunFam" id="2.60.40.10:FF:000612">
    <property type="entry name" value="palladin isoform X1"/>
    <property type="match status" value="1"/>
</dbReference>
<keyword evidence="2" id="KW-0597">Phosphoprotein</keyword>
<feature type="compositionally biased region" description="Polar residues" evidence="8">
    <location>
        <begin position="1180"/>
        <end position="1189"/>
    </location>
</feature>
<dbReference type="InterPro" id="IPR003598">
    <property type="entry name" value="Ig_sub2"/>
</dbReference>
<dbReference type="EMBL" id="CAXITT010000024">
    <property type="protein sequence ID" value="CAL1527896.1"/>
    <property type="molecule type" value="Genomic_DNA"/>
</dbReference>
<dbReference type="FunFam" id="2.60.40.10:FF:000557">
    <property type="entry name" value="Myosin binding protein Ha"/>
    <property type="match status" value="1"/>
</dbReference>
<feature type="region of interest" description="Disordered" evidence="8">
    <location>
        <begin position="138"/>
        <end position="160"/>
    </location>
</feature>
<feature type="compositionally biased region" description="Basic and acidic residues" evidence="8">
    <location>
        <begin position="1375"/>
        <end position="1414"/>
    </location>
</feature>
<dbReference type="Pfam" id="PF12510">
    <property type="entry name" value="Smoothelin"/>
    <property type="match status" value="1"/>
</dbReference>
<dbReference type="Proteomes" id="UP001497497">
    <property type="component" value="Unassembled WGS sequence"/>
</dbReference>
<evidence type="ECO:0000259" key="10">
    <source>
        <dbReference type="PROSITE" id="PS50835"/>
    </source>
</evidence>
<dbReference type="Pfam" id="PF00307">
    <property type="entry name" value="CH"/>
    <property type="match status" value="1"/>
</dbReference>
<feature type="region of interest" description="Disordered" evidence="8">
    <location>
        <begin position="1212"/>
        <end position="1276"/>
    </location>
</feature>
<dbReference type="InterPro" id="IPR022189">
    <property type="entry name" value="SMTN"/>
</dbReference>
<evidence type="ECO:0000256" key="7">
    <source>
        <dbReference type="ARBA" id="ARBA00061655"/>
    </source>
</evidence>
<dbReference type="SMART" id="SM00409">
    <property type="entry name" value="IG"/>
    <property type="match status" value="4"/>
</dbReference>
<dbReference type="PANTHER" id="PTHR47633:SF4">
    <property type="entry name" value="MYOPALLADIN ISOFORM X1"/>
    <property type="match status" value="1"/>
</dbReference>